<evidence type="ECO:0008006" key="3">
    <source>
        <dbReference type="Google" id="ProtNLM"/>
    </source>
</evidence>
<evidence type="ECO:0000313" key="2">
    <source>
        <dbReference type="Proteomes" id="UP000626148"/>
    </source>
</evidence>
<dbReference type="InterPro" id="IPR008964">
    <property type="entry name" value="Invasin/intimin_cell_adhesion"/>
</dbReference>
<dbReference type="Gene3D" id="2.60.40.10">
    <property type="entry name" value="Immunoglobulins"/>
    <property type="match status" value="1"/>
</dbReference>
<dbReference type="AlphaFoldDB" id="A0A918KDI7"/>
<dbReference type="SUPFAM" id="SSF49373">
    <property type="entry name" value="Invasin/intimin cell-adhesion fragments"/>
    <property type="match status" value="1"/>
</dbReference>
<accession>A0A918KDI7</accession>
<evidence type="ECO:0000313" key="1">
    <source>
        <dbReference type="EMBL" id="GGX59523.1"/>
    </source>
</evidence>
<organism evidence="1 2">
    <name type="scientific">Saccharospirillum salsuginis</name>
    <dbReference type="NCBI Taxonomy" id="418750"/>
    <lineage>
        <taxon>Bacteria</taxon>
        <taxon>Pseudomonadati</taxon>
        <taxon>Pseudomonadota</taxon>
        <taxon>Gammaproteobacteria</taxon>
        <taxon>Oceanospirillales</taxon>
        <taxon>Saccharospirillaceae</taxon>
        <taxon>Saccharospirillum</taxon>
    </lineage>
</organism>
<reference evidence="1" key="2">
    <citation type="submission" date="2020-09" db="EMBL/GenBank/DDBJ databases">
        <authorList>
            <person name="Sun Q."/>
            <person name="Kim S."/>
        </authorList>
    </citation>
    <scope>NUCLEOTIDE SEQUENCE</scope>
    <source>
        <strain evidence="1">KCTC 22169</strain>
    </source>
</reference>
<dbReference type="RefSeq" id="WP_189609984.1">
    <property type="nucleotide sequence ID" value="NZ_BMXR01000007.1"/>
</dbReference>
<name>A0A918KDI7_9GAMM</name>
<keyword evidence="2" id="KW-1185">Reference proteome</keyword>
<dbReference type="EMBL" id="BMXR01000007">
    <property type="protein sequence ID" value="GGX59523.1"/>
    <property type="molecule type" value="Genomic_DNA"/>
</dbReference>
<comment type="caution">
    <text evidence="1">The sequence shown here is derived from an EMBL/GenBank/DDBJ whole genome shotgun (WGS) entry which is preliminary data.</text>
</comment>
<protein>
    <recommendedName>
        <fullName evidence="3">LysM domain-containing protein</fullName>
    </recommendedName>
</protein>
<sequence length="210" mass="23153">MSEHQVRDNECIITIAAEHGVSVSDIKDHAGNQTLLQERRLLNCLAVGDRVAVPTQSSGQSLSLETVNRLQLAEDRFLLPLTFRDEQSKPVSGLTVRFSWTDDQGTGHIDEATTDGNGTARFELPLDCENGVMEYERGDDQTRVRQPVSLGRLDPPETPAGMLQRIRRLGMRPLDRTASHTPEDILEAYADELGMDVDTIKDALAGDASL</sequence>
<dbReference type="Proteomes" id="UP000626148">
    <property type="component" value="Unassembled WGS sequence"/>
</dbReference>
<dbReference type="InterPro" id="IPR013783">
    <property type="entry name" value="Ig-like_fold"/>
</dbReference>
<proteinExistence type="predicted"/>
<gene>
    <name evidence="1" type="ORF">GCM10007392_29330</name>
</gene>
<reference evidence="1" key="1">
    <citation type="journal article" date="2014" name="Int. J. Syst. Evol. Microbiol.">
        <title>Complete genome sequence of Corynebacterium casei LMG S-19264T (=DSM 44701T), isolated from a smear-ripened cheese.</title>
        <authorList>
            <consortium name="US DOE Joint Genome Institute (JGI-PGF)"/>
            <person name="Walter F."/>
            <person name="Albersmeier A."/>
            <person name="Kalinowski J."/>
            <person name="Ruckert C."/>
        </authorList>
    </citation>
    <scope>NUCLEOTIDE SEQUENCE</scope>
    <source>
        <strain evidence="1">KCTC 22169</strain>
    </source>
</reference>